<evidence type="ECO:0000256" key="1">
    <source>
        <dbReference type="ARBA" id="ARBA00004479"/>
    </source>
</evidence>
<dbReference type="AlphaFoldDB" id="A0A9W9YJY6"/>
<dbReference type="OrthoDB" id="547665at2759"/>
<dbReference type="PANTHER" id="PTHR23255">
    <property type="entry name" value="TRANSFORMING GROWTH FACTOR-BETA RECEPTOR TYPE I AND II"/>
    <property type="match status" value="1"/>
</dbReference>
<evidence type="ECO:0000259" key="14">
    <source>
        <dbReference type="PROSITE" id="PS50011"/>
    </source>
</evidence>
<keyword evidence="5 13" id="KW-0812">Transmembrane</keyword>
<dbReference type="GO" id="GO:0071363">
    <property type="term" value="P:cellular response to growth factor stimulus"/>
    <property type="evidence" value="ECO:0007669"/>
    <property type="project" value="TreeGrafter"/>
</dbReference>
<evidence type="ECO:0000256" key="10">
    <source>
        <dbReference type="ARBA" id="ARBA00022989"/>
    </source>
</evidence>
<dbReference type="InterPro" id="IPR011009">
    <property type="entry name" value="Kinase-like_dom_sf"/>
</dbReference>
<dbReference type="Gene3D" id="3.30.200.20">
    <property type="entry name" value="Phosphorylase Kinase, domain 1"/>
    <property type="match status" value="1"/>
</dbReference>
<keyword evidence="9 13" id="KW-0067">ATP-binding</keyword>
<sequence>MFTSCFRLPPFSNSSQFNAKCEAEILNGTRTCLCQGSDCNINPTEPVTPENKKQALGIESSEPKRLQQKRNLTEDFSKSIGTKPEKLMANNASKNTFAIVWISLAAVLLPLLIAGLISRLRRCSGHLETKLLQVVEDSPPIGESDSERISQDSKPNKSVTLETVLSQGRYASVWKGHVMAQNVAVKIFPVTSTSSWQKERDIYYLLSEEHSNITKIIALKDTLEKIDEPLWLIMDYCENGSLRDYLAKKVLSWSEAVVLASGITSGIAFLHSECIRAGSVKVAVAHRDLKSTNVLVKKDGTSVISDFGLAVSLNYIHDESKNIQVGTYRYMSPEELLTTVALDSTETFKQMDIYSMALVLWEIISRSEVADFHPEEYQLPFAEMVGADAATLNNMVEVVALKLCRPYLPSTDHEGLKLFCETVQECWDPDPEARLTADGTEMRLKELLLMT</sequence>
<dbReference type="GO" id="GO:0005886">
    <property type="term" value="C:plasma membrane"/>
    <property type="evidence" value="ECO:0007669"/>
    <property type="project" value="TreeGrafter"/>
</dbReference>
<evidence type="ECO:0000256" key="13">
    <source>
        <dbReference type="RuleBase" id="RU361271"/>
    </source>
</evidence>
<evidence type="ECO:0000313" key="16">
    <source>
        <dbReference type="Proteomes" id="UP001163046"/>
    </source>
</evidence>
<accession>A0A9W9YJY6</accession>
<evidence type="ECO:0000256" key="7">
    <source>
        <dbReference type="ARBA" id="ARBA00022741"/>
    </source>
</evidence>
<dbReference type="PROSITE" id="PS00108">
    <property type="entry name" value="PROTEIN_KINASE_ST"/>
    <property type="match status" value="1"/>
</dbReference>
<keyword evidence="4 13" id="KW-0808">Transferase</keyword>
<keyword evidence="7 13" id="KW-0547">Nucleotide-binding</keyword>
<evidence type="ECO:0000313" key="15">
    <source>
        <dbReference type="EMBL" id="KAJ7354771.1"/>
    </source>
</evidence>
<dbReference type="GO" id="GO:0046872">
    <property type="term" value="F:metal ion binding"/>
    <property type="evidence" value="ECO:0007669"/>
    <property type="project" value="UniProtKB-KW"/>
</dbReference>
<name>A0A9W9YJY6_9CNID</name>
<comment type="subcellular location">
    <subcellularLocation>
        <location evidence="1 13">Membrane</location>
        <topology evidence="1 13">Single-pass type I membrane protein</topology>
    </subcellularLocation>
</comment>
<organism evidence="15 16">
    <name type="scientific">Desmophyllum pertusum</name>
    <dbReference type="NCBI Taxonomy" id="174260"/>
    <lineage>
        <taxon>Eukaryota</taxon>
        <taxon>Metazoa</taxon>
        <taxon>Cnidaria</taxon>
        <taxon>Anthozoa</taxon>
        <taxon>Hexacorallia</taxon>
        <taxon>Scleractinia</taxon>
        <taxon>Caryophylliina</taxon>
        <taxon>Caryophylliidae</taxon>
        <taxon>Desmophyllum</taxon>
    </lineage>
</organism>
<dbReference type="SUPFAM" id="SSF56112">
    <property type="entry name" value="Protein kinase-like (PK-like)"/>
    <property type="match status" value="1"/>
</dbReference>
<dbReference type="EC" id="2.7.11.30" evidence="13"/>
<evidence type="ECO:0000256" key="8">
    <source>
        <dbReference type="ARBA" id="ARBA00022777"/>
    </source>
</evidence>
<keyword evidence="10 13" id="KW-1133">Transmembrane helix</keyword>
<dbReference type="EMBL" id="MU827334">
    <property type="protein sequence ID" value="KAJ7354771.1"/>
    <property type="molecule type" value="Genomic_DNA"/>
</dbReference>
<dbReference type="PROSITE" id="PS50011">
    <property type="entry name" value="PROTEIN_KINASE_DOM"/>
    <property type="match status" value="1"/>
</dbReference>
<reference evidence="15" key="1">
    <citation type="submission" date="2023-01" db="EMBL/GenBank/DDBJ databases">
        <title>Genome assembly of the deep-sea coral Lophelia pertusa.</title>
        <authorList>
            <person name="Herrera S."/>
            <person name="Cordes E."/>
        </authorList>
    </citation>
    <scope>NUCLEOTIDE SEQUENCE</scope>
    <source>
        <strain evidence="15">USNM1676648</strain>
        <tissue evidence="15">Polyp</tissue>
    </source>
</reference>
<keyword evidence="8 13" id="KW-0418">Kinase</keyword>
<evidence type="ECO:0000256" key="5">
    <source>
        <dbReference type="ARBA" id="ARBA00022692"/>
    </source>
</evidence>
<keyword evidence="16" id="KW-1185">Reference proteome</keyword>
<dbReference type="PANTHER" id="PTHR23255:SF72">
    <property type="entry name" value="RECEPTOR PROTEIN SERINE_THREONINE KINASE"/>
    <property type="match status" value="1"/>
</dbReference>
<feature type="transmembrane region" description="Helical" evidence="13">
    <location>
        <begin position="96"/>
        <end position="117"/>
    </location>
</feature>
<comment type="caution">
    <text evidence="15">The sequence shown here is derived from an EMBL/GenBank/DDBJ whole genome shotgun (WGS) entry which is preliminary data.</text>
</comment>
<evidence type="ECO:0000256" key="4">
    <source>
        <dbReference type="ARBA" id="ARBA00022679"/>
    </source>
</evidence>
<proteinExistence type="inferred from homology"/>
<keyword evidence="12 13" id="KW-0675">Receptor</keyword>
<keyword evidence="6" id="KW-0732">Signal</keyword>
<dbReference type="Pfam" id="PF00069">
    <property type="entry name" value="Pkinase"/>
    <property type="match status" value="1"/>
</dbReference>
<dbReference type="GO" id="GO:0005524">
    <property type="term" value="F:ATP binding"/>
    <property type="evidence" value="ECO:0007669"/>
    <property type="project" value="UniProtKB-UniRule"/>
</dbReference>
<keyword evidence="3 13" id="KW-0723">Serine/threonine-protein kinase</keyword>
<evidence type="ECO:0000256" key="9">
    <source>
        <dbReference type="ARBA" id="ARBA00022840"/>
    </source>
</evidence>
<dbReference type="GO" id="GO:0004675">
    <property type="term" value="F:transmembrane receptor protein serine/threonine kinase activity"/>
    <property type="evidence" value="ECO:0007669"/>
    <property type="project" value="UniProtKB-EC"/>
</dbReference>
<dbReference type="InterPro" id="IPR000719">
    <property type="entry name" value="Prot_kinase_dom"/>
</dbReference>
<evidence type="ECO:0000256" key="3">
    <source>
        <dbReference type="ARBA" id="ARBA00022527"/>
    </source>
</evidence>
<gene>
    <name evidence="15" type="primary">TGFBR2</name>
    <name evidence="15" type="ORF">OS493_030549</name>
</gene>
<comment type="similarity">
    <text evidence="2 13">Belongs to the protein kinase superfamily. TKL Ser/Thr protein kinase family. TGFB receptor subfamily.</text>
</comment>
<dbReference type="PRINTS" id="PR00653">
    <property type="entry name" value="ACTIVIN2R"/>
</dbReference>
<dbReference type="Proteomes" id="UP001163046">
    <property type="component" value="Unassembled WGS sequence"/>
</dbReference>
<keyword evidence="13" id="KW-0464">Manganese</keyword>
<keyword evidence="13" id="KW-0460">Magnesium</keyword>
<dbReference type="GO" id="GO:0043235">
    <property type="term" value="C:receptor complex"/>
    <property type="evidence" value="ECO:0007669"/>
    <property type="project" value="TreeGrafter"/>
</dbReference>
<dbReference type="Gene3D" id="1.10.510.10">
    <property type="entry name" value="Transferase(Phosphotransferase) domain 1"/>
    <property type="match status" value="1"/>
</dbReference>
<comment type="cofactor">
    <cofactor evidence="13">
        <name>Mg(2+)</name>
        <dbReference type="ChEBI" id="CHEBI:18420"/>
    </cofactor>
    <cofactor evidence="13">
        <name>Mn(2+)</name>
        <dbReference type="ChEBI" id="CHEBI:29035"/>
    </cofactor>
</comment>
<evidence type="ECO:0000256" key="12">
    <source>
        <dbReference type="ARBA" id="ARBA00023170"/>
    </source>
</evidence>
<feature type="domain" description="Protein kinase" evidence="14">
    <location>
        <begin position="159"/>
        <end position="449"/>
    </location>
</feature>
<evidence type="ECO:0000256" key="6">
    <source>
        <dbReference type="ARBA" id="ARBA00022729"/>
    </source>
</evidence>
<evidence type="ECO:0000256" key="2">
    <source>
        <dbReference type="ARBA" id="ARBA00009605"/>
    </source>
</evidence>
<keyword evidence="13" id="KW-0479">Metal-binding</keyword>
<evidence type="ECO:0000256" key="11">
    <source>
        <dbReference type="ARBA" id="ARBA00023136"/>
    </source>
</evidence>
<dbReference type="InterPro" id="IPR000333">
    <property type="entry name" value="TGFB_receptor"/>
</dbReference>
<comment type="catalytic activity">
    <reaction evidence="13">
        <text>L-threonyl-[receptor-protein] + ATP = O-phospho-L-threonyl-[receptor-protein] + ADP + H(+)</text>
        <dbReference type="Rhea" id="RHEA:44880"/>
        <dbReference type="Rhea" id="RHEA-COMP:11024"/>
        <dbReference type="Rhea" id="RHEA-COMP:11025"/>
        <dbReference type="ChEBI" id="CHEBI:15378"/>
        <dbReference type="ChEBI" id="CHEBI:30013"/>
        <dbReference type="ChEBI" id="CHEBI:30616"/>
        <dbReference type="ChEBI" id="CHEBI:61977"/>
        <dbReference type="ChEBI" id="CHEBI:456216"/>
        <dbReference type="EC" id="2.7.11.30"/>
    </reaction>
</comment>
<dbReference type="SMART" id="SM00220">
    <property type="entry name" value="S_TKc"/>
    <property type="match status" value="1"/>
</dbReference>
<protein>
    <recommendedName>
        <fullName evidence="13">Serine/threonine-protein kinase receptor</fullName>
        <ecNumber evidence="13">2.7.11.30</ecNumber>
    </recommendedName>
</protein>
<keyword evidence="11 13" id="KW-0472">Membrane</keyword>
<dbReference type="InterPro" id="IPR008271">
    <property type="entry name" value="Ser/Thr_kinase_AS"/>
</dbReference>